<sequence length="509" mass="59363">MKYLMIDTNIYIDMVVARNQDHNPESYNHLIKLLDYGEIRVIAPKIVITEVFRHLDNEIDKIGQAIKGVKGTINNLYWVNNNEEIEQFNEKLKPVKKGINDLNDEFKNNKNKYKENSKNLFNELFNHVNTIIIDETEEIVFKATQRKIHKLRPFHYGKDKDSMADSIIVETLINIQDLMTFNTDDAIYFISRNTSDFSEKEDRSLLHKDIKLSLELKEISNQIHYKLLFTKALLEDFKDETEHVGLIEELKAEEKWEKEIQIQESKDYEIEMRREAGGLSSLSADYDETIAELDEIQNLIGKLEQFQVEFAVEYENYSELYSLLDDELGSRDFEEVLELISNFNDQKPLLELDIEGCKDIADLVNEIFSLVHELCFNNDEIGIDGMIKYQDYFEMNTTLAEIKDFNGTQYRIDLNGDLIPRNGESDSIFLPVYRDNQKIEEGTITLNYGFLEFDENGNVGDGLEENIDVYIEDVIKEIECIKNGIISKIVENKKVLKRIMETLGIVLEE</sequence>
<organism evidence="3 4">
    <name type="scientific">Salipaludibacillus neizhouensis</name>
    <dbReference type="NCBI Taxonomy" id="885475"/>
    <lineage>
        <taxon>Bacteria</taxon>
        <taxon>Bacillati</taxon>
        <taxon>Bacillota</taxon>
        <taxon>Bacilli</taxon>
        <taxon>Bacillales</taxon>
        <taxon>Bacillaceae</taxon>
    </lineage>
</organism>
<dbReference type="EMBL" id="PDOE01000023">
    <property type="protein sequence ID" value="RKL65079.1"/>
    <property type="molecule type" value="Genomic_DNA"/>
</dbReference>
<reference evidence="3 4" key="1">
    <citation type="submission" date="2017-10" db="EMBL/GenBank/DDBJ databases">
        <title>Bacillus sp. nov., a halophilic bacterium isolated from a Keqin Lake.</title>
        <authorList>
            <person name="Wang H."/>
        </authorList>
    </citation>
    <scope>NUCLEOTIDE SEQUENCE [LARGE SCALE GENOMIC DNA]</scope>
    <source>
        <strain evidence="3 4">KCTC 13187</strain>
    </source>
</reference>
<dbReference type="SUPFAM" id="SSF88723">
    <property type="entry name" value="PIN domain-like"/>
    <property type="match status" value="1"/>
</dbReference>
<evidence type="ECO:0000259" key="2">
    <source>
        <dbReference type="Pfam" id="PF16289"/>
    </source>
</evidence>
<name>A0A3A9JXZ7_9BACI</name>
<dbReference type="AlphaFoldDB" id="A0A3A9JXZ7"/>
<feature type="domain" description="DUF4935" evidence="2">
    <location>
        <begin position="4"/>
        <end position="197"/>
    </location>
</feature>
<comment type="caution">
    <text evidence="3">The sequence shown here is derived from an EMBL/GenBank/DDBJ whole genome shotgun (WGS) entry which is preliminary data.</text>
</comment>
<keyword evidence="4" id="KW-1185">Reference proteome</keyword>
<proteinExistence type="predicted"/>
<gene>
    <name evidence="3" type="ORF">CR203_22695</name>
</gene>
<dbReference type="InterPro" id="IPR032557">
    <property type="entry name" value="DUF4935"/>
</dbReference>
<evidence type="ECO:0000256" key="1">
    <source>
        <dbReference type="SAM" id="Coils"/>
    </source>
</evidence>
<keyword evidence="1" id="KW-0175">Coiled coil</keyword>
<dbReference type="Proteomes" id="UP000281498">
    <property type="component" value="Unassembled WGS sequence"/>
</dbReference>
<dbReference type="RefSeq" id="WP_110934587.1">
    <property type="nucleotide sequence ID" value="NZ_KZ614146.1"/>
</dbReference>
<dbReference type="InterPro" id="IPR029060">
    <property type="entry name" value="PIN-like_dom_sf"/>
</dbReference>
<dbReference type="Pfam" id="PF16289">
    <property type="entry name" value="PIN_12"/>
    <property type="match status" value="1"/>
</dbReference>
<evidence type="ECO:0000313" key="4">
    <source>
        <dbReference type="Proteomes" id="UP000281498"/>
    </source>
</evidence>
<protein>
    <recommendedName>
        <fullName evidence="2">DUF4935 domain-containing protein</fullName>
    </recommendedName>
</protein>
<accession>A0A3A9JXZ7</accession>
<feature type="coiled-coil region" evidence="1">
    <location>
        <begin position="96"/>
        <end position="123"/>
    </location>
</feature>
<dbReference type="OrthoDB" id="2042903at2"/>
<evidence type="ECO:0000313" key="3">
    <source>
        <dbReference type="EMBL" id="RKL65079.1"/>
    </source>
</evidence>